<dbReference type="KEGG" id="rsb:RS694_12945"/>
<accession>A0A1P8KBN3</accession>
<organism evidence="2 3">
    <name type="scientific">Rhodoferax saidenbachensis</name>
    <dbReference type="NCBI Taxonomy" id="1484693"/>
    <lineage>
        <taxon>Bacteria</taxon>
        <taxon>Pseudomonadati</taxon>
        <taxon>Pseudomonadota</taxon>
        <taxon>Betaproteobacteria</taxon>
        <taxon>Burkholderiales</taxon>
        <taxon>Comamonadaceae</taxon>
        <taxon>Rhodoferax</taxon>
    </lineage>
</organism>
<dbReference type="RefSeq" id="WP_029707248.1">
    <property type="nucleotide sequence ID" value="NZ_CP019239.1"/>
</dbReference>
<proteinExistence type="predicted"/>
<feature type="region of interest" description="Disordered" evidence="1">
    <location>
        <begin position="233"/>
        <end position="273"/>
    </location>
</feature>
<dbReference type="Proteomes" id="UP000186110">
    <property type="component" value="Chromosome"/>
</dbReference>
<dbReference type="AlphaFoldDB" id="A0A1P8KBN3"/>
<keyword evidence="3" id="KW-1185">Reference proteome</keyword>
<feature type="compositionally biased region" description="Polar residues" evidence="1">
    <location>
        <begin position="264"/>
        <end position="273"/>
    </location>
</feature>
<name>A0A1P8KBN3_9BURK</name>
<dbReference type="eggNOG" id="COG1570">
    <property type="taxonomic scope" value="Bacteria"/>
</dbReference>
<protein>
    <recommendedName>
        <fullName evidence="4">Thymidine phosphorylase</fullName>
    </recommendedName>
</protein>
<dbReference type="EMBL" id="CP019239">
    <property type="protein sequence ID" value="APW43346.1"/>
    <property type="molecule type" value="Genomic_DNA"/>
</dbReference>
<evidence type="ECO:0008006" key="4">
    <source>
        <dbReference type="Google" id="ProtNLM"/>
    </source>
</evidence>
<evidence type="ECO:0000313" key="3">
    <source>
        <dbReference type="Proteomes" id="UP000186110"/>
    </source>
</evidence>
<evidence type="ECO:0000313" key="2">
    <source>
        <dbReference type="EMBL" id="APW43346.1"/>
    </source>
</evidence>
<dbReference type="InterPro" id="IPR012434">
    <property type="entry name" value="DUF1631"/>
</dbReference>
<gene>
    <name evidence="2" type="ORF">RS694_12945</name>
</gene>
<reference evidence="2 3" key="1">
    <citation type="submission" date="2017-01" db="EMBL/GenBank/DDBJ databases">
        <authorList>
            <person name="Mah S.A."/>
            <person name="Swanson W.J."/>
            <person name="Moy G.W."/>
            <person name="Vacquier V.D."/>
        </authorList>
    </citation>
    <scope>NUCLEOTIDE SEQUENCE [LARGE SCALE GENOMIC DNA]</scope>
    <source>
        <strain evidence="2 3">DSM 22694</strain>
    </source>
</reference>
<sequence length="781" mass="85891">MNAIPSPAEPLSGPQSRALAQRLVRAMVGKTLTFFADHQVAFLKQVRAQLLDRADGKPSLLQGQHLRSAAVLLDRQADAFLRGFGQTLQQCVNEEVRAAFPQLENLSAQTTAKSDDLDGLTLSLIDVDEVHRILLLDRISQPFNAVYEASLTPLSQRLSVLFAADSASLSSNPFRPAIFLKAFMNAWVEGKFDEEATEDLMQTLVPEHSIDLAPLYKDLLAVLAMAGVQARTEQHRIRKAPNSSMAPLSSKPAPLESQPAPLSRNDSGYASLQSQAPQSAWGGLAPVGRTIAAQVATQARAFLQRLGVGIGGSSANASRAMPLGDDAGYAPDAQPAAVQQAADPVFLNYLQNIQDGTDASSAYQFSDDENIHNHNVLRQMRDREEVRNAPELDRGTVDALAEVFDYVFADLAIPLQMKMVIGRLQIPVLKAAMIDRDFFLSGDHPARKLVDTLASASVAWAPEKGENDPLYVRIEHTVQRVLKEFEDDLDLFSNLLVEFSEFLFETEQQVERQIEPVATQERNVESLADARAQADEAIHARISALPAGLTLAPFLTPFLTTQWREVVALALLRKDTEHGAGDAALKTMDALIWSTQPKTTAEDRRQLVDVLPEMIRNLNAGLDDMAWDGDPRAKFTRRLINTHMLAIRMKAPAPQDSQAASLEEAESKQAITALDERRASKLAFGIDAFDEAAHQLARGLWFEISEAPAAAYRCKLSWVSPMRTRFLFTNREGHDAFVRSEREVAAMLRMGTLQQLDQAPIISRALDKLMADSEGQNQLAA</sequence>
<dbReference type="Pfam" id="PF07793">
    <property type="entry name" value="DUF1631"/>
    <property type="match status" value="1"/>
</dbReference>
<evidence type="ECO:0000256" key="1">
    <source>
        <dbReference type="SAM" id="MobiDB-lite"/>
    </source>
</evidence>
<dbReference type="STRING" id="1484693.RS694_12945"/>